<dbReference type="InterPro" id="IPR000760">
    <property type="entry name" value="Inositol_monophosphatase-like"/>
</dbReference>
<dbReference type="SUPFAM" id="SSF56655">
    <property type="entry name" value="Carbohydrate phosphatase"/>
    <property type="match status" value="1"/>
</dbReference>
<comment type="similarity">
    <text evidence="1">Belongs to the inositol monophosphatase superfamily.</text>
</comment>
<evidence type="ECO:0000256" key="4">
    <source>
        <dbReference type="ARBA" id="ARBA00022842"/>
    </source>
</evidence>
<dbReference type="InterPro" id="IPR020583">
    <property type="entry name" value="Inositol_monoP_metal-BS"/>
</dbReference>
<dbReference type="PRINTS" id="PR00377">
    <property type="entry name" value="IMPHPHTASES"/>
</dbReference>
<accession>A0A8J2U467</accession>
<dbReference type="RefSeq" id="WP_087505228.1">
    <property type="nucleotide sequence ID" value="NZ_BMDX01000005.1"/>
</dbReference>
<keyword evidence="7" id="KW-1185">Reference proteome</keyword>
<dbReference type="PROSITE" id="PS00629">
    <property type="entry name" value="IMP_1"/>
    <property type="match status" value="1"/>
</dbReference>
<gene>
    <name evidence="6" type="ORF">GCM10011369_14200</name>
</gene>
<keyword evidence="3" id="KW-0378">Hydrolase</keyword>
<proteinExistence type="inferred from homology"/>
<comment type="caution">
    <text evidence="6">The sequence shown here is derived from an EMBL/GenBank/DDBJ whole genome shotgun (WGS) entry which is preliminary data.</text>
</comment>
<keyword evidence="4 5" id="KW-0460">Magnesium</keyword>
<dbReference type="GO" id="GO:0007165">
    <property type="term" value="P:signal transduction"/>
    <property type="evidence" value="ECO:0007669"/>
    <property type="project" value="TreeGrafter"/>
</dbReference>
<dbReference type="Gene3D" id="3.30.540.10">
    <property type="entry name" value="Fructose-1,6-Bisphosphatase, subunit A, domain 1"/>
    <property type="match status" value="1"/>
</dbReference>
<dbReference type="AlphaFoldDB" id="A0A8J2U467"/>
<evidence type="ECO:0000256" key="5">
    <source>
        <dbReference type="PIRSR" id="PIRSR600760-2"/>
    </source>
</evidence>
<evidence type="ECO:0000313" key="7">
    <source>
        <dbReference type="Proteomes" id="UP000619743"/>
    </source>
</evidence>
<dbReference type="PANTHER" id="PTHR20854">
    <property type="entry name" value="INOSITOL MONOPHOSPHATASE"/>
    <property type="match status" value="1"/>
</dbReference>
<evidence type="ECO:0000256" key="2">
    <source>
        <dbReference type="ARBA" id="ARBA00022723"/>
    </source>
</evidence>
<dbReference type="GO" id="GO:0006020">
    <property type="term" value="P:inositol metabolic process"/>
    <property type="evidence" value="ECO:0007669"/>
    <property type="project" value="TreeGrafter"/>
</dbReference>
<feature type="binding site" evidence="5">
    <location>
        <position position="246"/>
    </location>
    <ligand>
        <name>Mg(2+)</name>
        <dbReference type="ChEBI" id="CHEBI:18420"/>
        <label>1</label>
        <note>catalytic</note>
    </ligand>
</feature>
<dbReference type="EMBL" id="BMDX01000005">
    <property type="protein sequence ID" value="GGA73590.1"/>
    <property type="molecule type" value="Genomic_DNA"/>
</dbReference>
<dbReference type="PANTHER" id="PTHR20854:SF4">
    <property type="entry name" value="INOSITOL-1-MONOPHOSPHATASE-RELATED"/>
    <property type="match status" value="1"/>
</dbReference>
<dbReference type="OrthoDB" id="9785695at2"/>
<evidence type="ECO:0000256" key="1">
    <source>
        <dbReference type="ARBA" id="ARBA00009759"/>
    </source>
</evidence>
<organism evidence="6 7">
    <name type="scientific">Neiella marina</name>
    <dbReference type="NCBI Taxonomy" id="508461"/>
    <lineage>
        <taxon>Bacteria</taxon>
        <taxon>Pseudomonadati</taxon>
        <taxon>Pseudomonadota</taxon>
        <taxon>Gammaproteobacteria</taxon>
        <taxon>Alteromonadales</taxon>
        <taxon>Echinimonadaceae</taxon>
        <taxon>Neiella</taxon>
    </lineage>
</organism>
<dbReference type="GO" id="GO:0046872">
    <property type="term" value="F:metal ion binding"/>
    <property type="evidence" value="ECO:0007669"/>
    <property type="project" value="UniProtKB-KW"/>
</dbReference>
<name>A0A8J2U467_9GAMM</name>
<sequence length="309" mass="33575">MTPKQLERLMALATEAAYQAGRYIANTDRSTIEINMKADGYSAASQVVTQVDLACEAMIRRVLEPSMVAFDIAFLGEESASEWPLAQHPRLSKAYFWCVDPLDGTLPFTENLPGYAVSIALVNRDGEPLVGVVYDPVNDLLYQGLLPLPASGNKPSLLKQQQPWRLINDDRQKPLALFVDRSFAAHAEFPAVVAAMTMMANDMGYAGITCHYQAGSVMSAVQMLEQAPACYVKFPKPEPGGGSLWDVAATAALACAGGAWVSDMDGQPLQLNASDTLLMNRRGVLYASNEAIAQQVMLVYQQHRQSAAK</sequence>
<comment type="cofactor">
    <cofactor evidence="5">
        <name>Mg(2+)</name>
        <dbReference type="ChEBI" id="CHEBI:18420"/>
    </cofactor>
</comment>
<reference evidence="7" key="1">
    <citation type="journal article" date="2019" name="Int. J. Syst. Evol. Microbiol.">
        <title>The Global Catalogue of Microorganisms (GCM) 10K type strain sequencing project: providing services to taxonomists for standard genome sequencing and annotation.</title>
        <authorList>
            <consortium name="The Broad Institute Genomics Platform"/>
            <consortium name="The Broad Institute Genome Sequencing Center for Infectious Disease"/>
            <person name="Wu L."/>
            <person name="Ma J."/>
        </authorList>
    </citation>
    <scope>NUCLEOTIDE SEQUENCE [LARGE SCALE GENOMIC DNA]</scope>
    <source>
        <strain evidence="7">CGMCC 1.10130</strain>
    </source>
</reference>
<feature type="binding site" evidence="5">
    <location>
        <position position="100"/>
    </location>
    <ligand>
        <name>Mg(2+)</name>
        <dbReference type="ChEBI" id="CHEBI:18420"/>
        <label>1</label>
        <note>catalytic</note>
    </ligand>
</feature>
<dbReference type="Pfam" id="PF00459">
    <property type="entry name" value="Inositol_P"/>
    <property type="match status" value="1"/>
</dbReference>
<dbReference type="GO" id="GO:0008934">
    <property type="term" value="F:inositol monophosphate 1-phosphatase activity"/>
    <property type="evidence" value="ECO:0007669"/>
    <property type="project" value="TreeGrafter"/>
</dbReference>
<dbReference type="Gene3D" id="3.40.190.80">
    <property type="match status" value="1"/>
</dbReference>
<evidence type="ECO:0008006" key="8">
    <source>
        <dbReference type="Google" id="ProtNLM"/>
    </source>
</evidence>
<feature type="binding site" evidence="5">
    <location>
        <position position="102"/>
    </location>
    <ligand>
        <name>Mg(2+)</name>
        <dbReference type="ChEBI" id="CHEBI:18420"/>
        <label>1</label>
        <note>catalytic</note>
    </ligand>
</feature>
<feature type="binding site" evidence="5">
    <location>
        <position position="77"/>
    </location>
    <ligand>
        <name>Mg(2+)</name>
        <dbReference type="ChEBI" id="CHEBI:18420"/>
        <label>1</label>
        <note>catalytic</note>
    </ligand>
</feature>
<evidence type="ECO:0000313" key="6">
    <source>
        <dbReference type="EMBL" id="GGA73590.1"/>
    </source>
</evidence>
<feature type="binding site" evidence="5">
    <location>
        <position position="103"/>
    </location>
    <ligand>
        <name>Mg(2+)</name>
        <dbReference type="ChEBI" id="CHEBI:18420"/>
        <label>1</label>
        <note>catalytic</note>
    </ligand>
</feature>
<protein>
    <recommendedName>
        <fullName evidence="8">Inositol monophosphatase</fullName>
    </recommendedName>
</protein>
<evidence type="ECO:0000256" key="3">
    <source>
        <dbReference type="ARBA" id="ARBA00022801"/>
    </source>
</evidence>
<keyword evidence="2 5" id="KW-0479">Metal-binding</keyword>
<dbReference type="Proteomes" id="UP000619743">
    <property type="component" value="Unassembled WGS sequence"/>
</dbReference>